<organism evidence="1">
    <name type="scientific">Arion vulgaris</name>
    <dbReference type="NCBI Taxonomy" id="1028688"/>
    <lineage>
        <taxon>Eukaryota</taxon>
        <taxon>Metazoa</taxon>
        <taxon>Spiralia</taxon>
        <taxon>Lophotrochozoa</taxon>
        <taxon>Mollusca</taxon>
        <taxon>Gastropoda</taxon>
        <taxon>Heterobranchia</taxon>
        <taxon>Euthyneura</taxon>
        <taxon>Panpulmonata</taxon>
        <taxon>Eupulmonata</taxon>
        <taxon>Stylommatophora</taxon>
        <taxon>Helicina</taxon>
        <taxon>Arionoidea</taxon>
        <taxon>Arionidae</taxon>
        <taxon>Arion</taxon>
    </lineage>
</organism>
<gene>
    <name evidence="1" type="primary">ORF109421</name>
    <name evidence="2" type="synonym">ORF109423</name>
</gene>
<dbReference type="AlphaFoldDB" id="A0A0B7AEB2"/>
<protein>
    <submittedName>
        <fullName evidence="1">Uncharacterized protein</fullName>
    </submittedName>
</protein>
<evidence type="ECO:0000313" key="1">
    <source>
        <dbReference type="EMBL" id="CEK78300.1"/>
    </source>
</evidence>
<proteinExistence type="predicted"/>
<reference evidence="1" key="1">
    <citation type="submission" date="2014-12" db="EMBL/GenBank/DDBJ databases">
        <title>Insight into the proteome of Arion vulgaris.</title>
        <authorList>
            <person name="Aradska J."/>
            <person name="Bulat T."/>
            <person name="Smidak R."/>
            <person name="Sarate P."/>
            <person name="Gangsoo J."/>
            <person name="Sialana F."/>
            <person name="Bilban M."/>
            <person name="Lubec G."/>
        </authorList>
    </citation>
    <scope>NUCLEOTIDE SEQUENCE</scope>
    <source>
        <tissue evidence="1">Skin</tissue>
    </source>
</reference>
<dbReference type="EMBL" id="HACG01031436">
    <property type="protein sequence ID" value="CEK78301.1"/>
    <property type="molecule type" value="Transcribed_RNA"/>
</dbReference>
<evidence type="ECO:0000313" key="2">
    <source>
        <dbReference type="EMBL" id="CEK78301.1"/>
    </source>
</evidence>
<sequence length="58" mass="6725">MIKTIHVYKASVCVCVYTYMRGVREESPLTFGHIVNRRCTCKGNDQKCTDTMCTNRYV</sequence>
<dbReference type="EMBL" id="HACG01031435">
    <property type="protein sequence ID" value="CEK78300.1"/>
    <property type="molecule type" value="Transcribed_RNA"/>
</dbReference>
<accession>A0A0B7AEB2</accession>
<name>A0A0B7AEB2_9EUPU</name>